<organism evidence="2 3">
    <name type="scientific">Parelaphostrongylus tenuis</name>
    <name type="common">Meningeal worm</name>
    <dbReference type="NCBI Taxonomy" id="148309"/>
    <lineage>
        <taxon>Eukaryota</taxon>
        <taxon>Metazoa</taxon>
        <taxon>Ecdysozoa</taxon>
        <taxon>Nematoda</taxon>
        <taxon>Chromadorea</taxon>
        <taxon>Rhabditida</taxon>
        <taxon>Rhabditina</taxon>
        <taxon>Rhabditomorpha</taxon>
        <taxon>Strongyloidea</taxon>
        <taxon>Metastrongylidae</taxon>
        <taxon>Parelaphostrongylus</taxon>
    </lineage>
</organism>
<reference evidence="2" key="1">
    <citation type="submission" date="2021-06" db="EMBL/GenBank/DDBJ databases">
        <title>Parelaphostrongylus tenuis whole genome reference sequence.</title>
        <authorList>
            <person name="Garwood T.J."/>
            <person name="Larsen P.A."/>
            <person name="Fountain-Jones N.M."/>
            <person name="Garbe J.R."/>
            <person name="Macchietto M.G."/>
            <person name="Kania S.A."/>
            <person name="Gerhold R.W."/>
            <person name="Richards J.E."/>
            <person name="Wolf T.M."/>
        </authorList>
    </citation>
    <scope>NUCLEOTIDE SEQUENCE</scope>
    <source>
        <strain evidence="2">MNPRO001-30</strain>
        <tissue evidence="2">Meninges</tissue>
    </source>
</reference>
<keyword evidence="1" id="KW-1133">Transmembrane helix</keyword>
<proteinExistence type="predicted"/>
<dbReference type="Proteomes" id="UP001196413">
    <property type="component" value="Unassembled WGS sequence"/>
</dbReference>
<keyword evidence="1" id="KW-0472">Membrane</keyword>
<dbReference type="AlphaFoldDB" id="A0AAD5WFU8"/>
<evidence type="ECO:0000313" key="2">
    <source>
        <dbReference type="EMBL" id="KAJ1368556.1"/>
    </source>
</evidence>
<protein>
    <submittedName>
        <fullName evidence="2">Uncharacterized protein</fullName>
    </submittedName>
</protein>
<comment type="caution">
    <text evidence="2">The sequence shown here is derived from an EMBL/GenBank/DDBJ whole genome shotgun (WGS) entry which is preliminary data.</text>
</comment>
<gene>
    <name evidence="2" type="ORF">KIN20_029711</name>
</gene>
<accession>A0AAD5WFU8</accession>
<keyword evidence="1" id="KW-0812">Transmembrane</keyword>
<dbReference type="EMBL" id="JAHQIW010006226">
    <property type="protein sequence ID" value="KAJ1368556.1"/>
    <property type="molecule type" value="Genomic_DNA"/>
</dbReference>
<keyword evidence="3" id="KW-1185">Reference proteome</keyword>
<name>A0AAD5WFU8_PARTN</name>
<evidence type="ECO:0000256" key="1">
    <source>
        <dbReference type="SAM" id="Phobius"/>
    </source>
</evidence>
<evidence type="ECO:0000313" key="3">
    <source>
        <dbReference type="Proteomes" id="UP001196413"/>
    </source>
</evidence>
<feature type="transmembrane region" description="Helical" evidence="1">
    <location>
        <begin position="21"/>
        <end position="46"/>
    </location>
</feature>
<sequence length="55" mass="5948">MTDVSRLLLAQEMLQRLEEGFCTLNCICVTLVAIVLTAVIFGAALVTLHLTTAIN</sequence>